<keyword evidence="2" id="KW-1185">Reference proteome</keyword>
<evidence type="ECO:0000313" key="1">
    <source>
        <dbReference type="EMBL" id="CAG7827913.1"/>
    </source>
</evidence>
<reference evidence="1" key="1">
    <citation type="submission" date="2021-06" db="EMBL/GenBank/DDBJ databases">
        <authorList>
            <person name="Hodson N. C."/>
            <person name="Mongue J. A."/>
            <person name="Jaron S. K."/>
        </authorList>
    </citation>
    <scope>NUCLEOTIDE SEQUENCE</scope>
</reference>
<dbReference type="EMBL" id="CAJVCH010545328">
    <property type="protein sequence ID" value="CAG7827913.1"/>
    <property type="molecule type" value="Genomic_DNA"/>
</dbReference>
<dbReference type="Proteomes" id="UP000708208">
    <property type="component" value="Unassembled WGS sequence"/>
</dbReference>
<gene>
    <name evidence="1" type="ORF">AFUS01_LOCUS37868</name>
</gene>
<accession>A0A8J2L9Q6</accession>
<comment type="caution">
    <text evidence="1">The sequence shown here is derived from an EMBL/GenBank/DDBJ whole genome shotgun (WGS) entry which is preliminary data.</text>
</comment>
<feature type="non-terminal residue" evidence="1">
    <location>
        <position position="1"/>
    </location>
</feature>
<protein>
    <submittedName>
        <fullName evidence="1">Uncharacterized protein</fullName>
    </submittedName>
</protein>
<sequence>VTSLTFTISKFDPTTVTIFKAFPKLTGLYLDGHCDFKDFSSISNVRNAKYERPNEYIPRQKSITDFLELETIVFGSSFVVDPDMVRYCLRRVPKLKEVSLHWVIQLSSVHFIFDIPGAGQGYFNTEGCLDSNAEASEDGERCAQQG</sequence>
<organism evidence="1 2">
    <name type="scientific">Allacma fusca</name>
    <dbReference type="NCBI Taxonomy" id="39272"/>
    <lineage>
        <taxon>Eukaryota</taxon>
        <taxon>Metazoa</taxon>
        <taxon>Ecdysozoa</taxon>
        <taxon>Arthropoda</taxon>
        <taxon>Hexapoda</taxon>
        <taxon>Collembola</taxon>
        <taxon>Symphypleona</taxon>
        <taxon>Sminthuridae</taxon>
        <taxon>Allacma</taxon>
    </lineage>
</organism>
<dbReference type="AlphaFoldDB" id="A0A8J2L9Q6"/>
<name>A0A8J2L9Q6_9HEXA</name>
<evidence type="ECO:0000313" key="2">
    <source>
        <dbReference type="Proteomes" id="UP000708208"/>
    </source>
</evidence>
<proteinExistence type="predicted"/>